<dbReference type="GO" id="GO:0046872">
    <property type="term" value="F:metal ion binding"/>
    <property type="evidence" value="ECO:0007669"/>
    <property type="project" value="UniProtKB-KW"/>
</dbReference>
<feature type="binding site" evidence="10">
    <location>
        <position position="145"/>
    </location>
    <ligand>
        <name>[4Fe-4S] cluster</name>
        <dbReference type="ChEBI" id="CHEBI:49883"/>
        <label>2</label>
    </ligand>
</feature>
<comment type="cofactor">
    <cofactor evidence="10">
        <name>[4Fe-4S] cluster</name>
        <dbReference type="ChEBI" id="CHEBI:49883"/>
    </cofactor>
    <text evidence="10">Binds 3 [4Fe-4S] clusters.</text>
</comment>
<comment type="subunit">
    <text evidence="10">The complex is composed of six subunits: RnfA, RnfB, RnfC, RnfD, RnfE and RnfG.</text>
</comment>
<dbReference type="GO" id="GO:0022900">
    <property type="term" value="P:electron transport chain"/>
    <property type="evidence" value="ECO:0007669"/>
    <property type="project" value="UniProtKB-UniRule"/>
</dbReference>
<feature type="binding site" evidence="10">
    <location>
        <position position="177"/>
    </location>
    <ligand>
        <name>[4Fe-4S] cluster</name>
        <dbReference type="ChEBI" id="CHEBI:49883"/>
        <label>3</label>
    </ligand>
</feature>
<dbReference type="RefSeq" id="WP_166031004.1">
    <property type="nucleotide sequence ID" value="NZ_CP048877.1"/>
</dbReference>
<feature type="binding site" evidence="10">
    <location>
        <position position="60"/>
    </location>
    <ligand>
        <name>[4Fe-4S] cluster</name>
        <dbReference type="ChEBI" id="CHEBI:49883"/>
        <label>1</label>
    </ligand>
</feature>
<dbReference type="Proteomes" id="UP000502179">
    <property type="component" value="Chromosome"/>
</dbReference>
<comment type="function">
    <text evidence="10">Part of a membrane-bound complex that couples electron transfer with translocation of ions across the membrane.</text>
</comment>
<dbReference type="Pfam" id="PF04060">
    <property type="entry name" value="FeS"/>
    <property type="match status" value="1"/>
</dbReference>
<feature type="binding site" evidence="10">
    <location>
        <position position="78"/>
    </location>
    <ligand>
        <name>[4Fe-4S] cluster</name>
        <dbReference type="ChEBI" id="CHEBI:49883"/>
        <label>1</label>
    </ligand>
</feature>
<evidence type="ECO:0000256" key="9">
    <source>
        <dbReference type="ARBA" id="ARBA00023136"/>
    </source>
</evidence>
<keyword evidence="4 10" id="KW-0677">Repeat</keyword>
<dbReference type="PANTHER" id="PTHR43560:SF1">
    <property type="entry name" value="ION-TRANSLOCATING OXIDOREDUCTASE COMPLEX SUBUNIT B"/>
    <property type="match status" value="1"/>
</dbReference>
<dbReference type="HAMAP" id="MF_00463">
    <property type="entry name" value="RsxB_RnfB"/>
    <property type="match status" value="1"/>
</dbReference>
<dbReference type="CDD" id="cd10549">
    <property type="entry name" value="MtMvhB_like"/>
    <property type="match status" value="1"/>
</dbReference>
<feature type="binding site" evidence="10">
    <location>
        <position position="52"/>
    </location>
    <ligand>
        <name>[4Fe-4S] cluster</name>
        <dbReference type="ChEBI" id="CHEBI:49883"/>
        <label>1</label>
    </ligand>
</feature>
<dbReference type="PROSITE" id="PS51656">
    <property type="entry name" value="4FE4S"/>
    <property type="match status" value="1"/>
</dbReference>
<gene>
    <name evidence="10" type="primary">rnfB</name>
    <name evidence="11" type="ORF">G4V39_00195</name>
</gene>
<sequence length="281" mass="29614">MELKELVVIGLITFGTIGLISGMALAFAAIKYAVEINPKIEAVKDILAGANCGGCGYPGCEAYAEAVVTDPNVPPDLCRPGGPEVARRVAELTGKTLGAVEPTISFRRCQRNEGGVKERFRYLGVETCAAANLALSGPYACLYACLGLGDCVQACPFSALTLREGLPEVDPQRCTGCGLCVRTCPKGILELLPRGARVMVHCASADRGKEVMAVCQVGCISCGLCVKKCPASAIALEGGRIKIDHQRCLDHGPQCGEVCVEACPRKILRRQPTFEAVSQVA</sequence>
<dbReference type="InterPro" id="IPR017900">
    <property type="entry name" value="4Fe4S_Fe_S_CS"/>
</dbReference>
<dbReference type="GO" id="GO:0051539">
    <property type="term" value="F:4 iron, 4 sulfur cluster binding"/>
    <property type="evidence" value="ECO:0007669"/>
    <property type="project" value="UniProtKB-UniRule"/>
</dbReference>
<dbReference type="PROSITE" id="PS00198">
    <property type="entry name" value="4FE4S_FER_1"/>
    <property type="match status" value="2"/>
</dbReference>
<dbReference type="InterPro" id="IPR017896">
    <property type="entry name" value="4Fe4S_Fe-S-bd"/>
</dbReference>
<keyword evidence="9 10" id="KW-0472">Membrane</keyword>
<feature type="binding site" evidence="10">
    <location>
        <position position="55"/>
    </location>
    <ligand>
        <name>[4Fe-4S] cluster</name>
        <dbReference type="ChEBI" id="CHEBI:49883"/>
        <label>1</label>
    </ligand>
</feature>
<proteinExistence type="inferred from homology"/>
<comment type="caution">
    <text evidence="10">Lacks conserved residue(s) required for the propagation of feature annotation.</text>
</comment>
<dbReference type="NCBIfam" id="NF005503">
    <property type="entry name" value="PRK07118.1-2"/>
    <property type="match status" value="1"/>
</dbReference>
<feature type="region of interest" description="Hydrophobic" evidence="10">
    <location>
        <begin position="1"/>
        <end position="29"/>
    </location>
</feature>
<feature type="binding site" evidence="10">
    <location>
        <position position="174"/>
    </location>
    <ligand>
        <name>[4Fe-4S] cluster</name>
        <dbReference type="ChEBI" id="CHEBI:49883"/>
        <label>3</label>
    </ligand>
</feature>
<reference evidence="11 12" key="1">
    <citation type="submission" date="2020-02" db="EMBL/GenBank/DDBJ databases">
        <title>Genome analysis of Thermosulfuriphilus ammonigenes ST65T, an anaerobic thermophilic chemolithoautotrophic bacterium isolated from a deep-sea hydrothermal vent.</title>
        <authorList>
            <person name="Slobodkina G."/>
            <person name="Allioux M."/>
            <person name="Merkel A."/>
            <person name="Alain K."/>
            <person name="Jebbar M."/>
            <person name="Slobodkin A."/>
        </authorList>
    </citation>
    <scope>NUCLEOTIDE SEQUENCE [LARGE SCALE GENOMIC DNA]</scope>
    <source>
        <strain evidence="11 12">ST65</strain>
    </source>
</reference>
<keyword evidence="6 10" id="KW-0249">Electron transport</keyword>
<dbReference type="SUPFAM" id="SSF54862">
    <property type="entry name" value="4Fe-4S ferredoxins"/>
    <property type="match status" value="2"/>
</dbReference>
<dbReference type="PANTHER" id="PTHR43560">
    <property type="entry name" value="ION-TRANSLOCATING OXIDOREDUCTASE COMPLEX SUBUNIT B"/>
    <property type="match status" value="1"/>
</dbReference>
<dbReference type="Gene3D" id="3.30.70.20">
    <property type="match status" value="2"/>
</dbReference>
<dbReference type="InterPro" id="IPR007202">
    <property type="entry name" value="4Fe-4S_dom"/>
</dbReference>
<evidence type="ECO:0000313" key="12">
    <source>
        <dbReference type="Proteomes" id="UP000502179"/>
    </source>
</evidence>
<evidence type="ECO:0000256" key="1">
    <source>
        <dbReference type="ARBA" id="ARBA00022448"/>
    </source>
</evidence>
<evidence type="ECO:0000256" key="4">
    <source>
        <dbReference type="ARBA" id="ARBA00022737"/>
    </source>
</evidence>
<feature type="binding site" evidence="10">
    <location>
        <position position="184"/>
    </location>
    <ligand>
        <name>[4Fe-4S] cluster</name>
        <dbReference type="ChEBI" id="CHEBI:49883"/>
        <label>2</label>
    </ligand>
</feature>
<feature type="binding site" evidence="10">
    <location>
        <position position="141"/>
    </location>
    <ligand>
        <name>[4Fe-4S] cluster</name>
        <dbReference type="ChEBI" id="CHEBI:49883"/>
        <label>2</label>
    </ligand>
</feature>
<feature type="binding site" evidence="10">
    <location>
        <position position="180"/>
    </location>
    <ligand>
        <name>[4Fe-4S] cluster</name>
        <dbReference type="ChEBI" id="CHEBI:49883"/>
        <label>3</label>
    </ligand>
</feature>
<dbReference type="EC" id="7.-.-.-" evidence="10"/>
<comment type="subcellular location">
    <subcellularLocation>
        <location evidence="10">Cell membrane</location>
    </subcellularLocation>
</comment>
<dbReference type="InterPro" id="IPR050395">
    <property type="entry name" value="4Fe4S_Ferredoxin_RnfB"/>
</dbReference>
<keyword evidence="5 10" id="KW-1278">Translocase</keyword>
<dbReference type="GO" id="GO:0005886">
    <property type="term" value="C:plasma membrane"/>
    <property type="evidence" value="ECO:0007669"/>
    <property type="project" value="UniProtKB-SubCell"/>
</dbReference>
<protein>
    <recommendedName>
        <fullName evidence="10">Ion-translocating oxidoreductase complex subunit B</fullName>
        <ecNumber evidence="10">7.-.-.-</ecNumber>
    </recommendedName>
    <alternativeName>
        <fullName evidence="10">Rnf electron transport complex subunit B</fullName>
    </alternativeName>
</protein>
<dbReference type="Gene3D" id="1.10.15.40">
    <property type="entry name" value="Electron transport complex subunit B, putative Fe-S cluster"/>
    <property type="match status" value="1"/>
</dbReference>
<dbReference type="InterPro" id="IPR010207">
    <property type="entry name" value="Elect_transpt_cplx_RnfB/RsxB"/>
</dbReference>
<organism evidence="11 12">
    <name type="scientific">Thermosulfuriphilus ammonigenes</name>
    <dbReference type="NCBI Taxonomy" id="1936021"/>
    <lineage>
        <taxon>Bacteria</taxon>
        <taxon>Pseudomonadati</taxon>
        <taxon>Thermodesulfobacteriota</taxon>
        <taxon>Thermodesulfobacteria</taxon>
        <taxon>Thermodesulfobacteriales</taxon>
        <taxon>Thermodesulfobacteriaceae</taxon>
        <taxon>Thermosulfuriphilus</taxon>
    </lineage>
</organism>
<dbReference type="GO" id="GO:0009055">
    <property type="term" value="F:electron transfer activity"/>
    <property type="evidence" value="ECO:0007669"/>
    <property type="project" value="InterPro"/>
</dbReference>
<dbReference type="PROSITE" id="PS51379">
    <property type="entry name" value="4FE4S_FER_2"/>
    <property type="match status" value="3"/>
</dbReference>
<name>A0A6G7PTD7_9BACT</name>
<dbReference type="KEGG" id="tav:G4V39_00195"/>
<keyword evidence="2 10" id="KW-0004">4Fe-4S</keyword>
<feature type="binding site" evidence="10">
    <location>
        <position position="151"/>
    </location>
    <ligand>
        <name>[4Fe-4S] cluster</name>
        <dbReference type="ChEBI" id="CHEBI:49883"/>
        <label>2</label>
    </ligand>
</feature>
<comment type="similarity">
    <text evidence="10">Belongs to the 4Fe4S bacterial-type ferredoxin family. RnfB subfamily.</text>
</comment>
<keyword evidence="7 10" id="KW-0408">Iron</keyword>
<evidence type="ECO:0000256" key="5">
    <source>
        <dbReference type="ARBA" id="ARBA00022967"/>
    </source>
</evidence>
<evidence type="ECO:0000256" key="6">
    <source>
        <dbReference type="ARBA" id="ARBA00022982"/>
    </source>
</evidence>
<keyword evidence="8 10" id="KW-0411">Iron-sulfur</keyword>
<evidence type="ECO:0000313" key="11">
    <source>
        <dbReference type="EMBL" id="QIJ70781.1"/>
    </source>
</evidence>
<keyword evidence="12" id="KW-1185">Reference proteome</keyword>
<evidence type="ECO:0000256" key="7">
    <source>
        <dbReference type="ARBA" id="ARBA00023004"/>
    </source>
</evidence>
<keyword evidence="1 10" id="KW-0813">Transport</keyword>
<evidence type="ECO:0000256" key="8">
    <source>
        <dbReference type="ARBA" id="ARBA00023014"/>
    </source>
</evidence>
<keyword evidence="3 10" id="KW-0479">Metal-binding</keyword>
<accession>A0A6G7PTD7</accession>
<keyword evidence="10" id="KW-1003">Cell membrane</keyword>
<evidence type="ECO:0000256" key="3">
    <source>
        <dbReference type="ARBA" id="ARBA00022723"/>
    </source>
</evidence>
<dbReference type="Pfam" id="PF12838">
    <property type="entry name" value="Fer4_7"/>
    <property type="match status" value="2"/>
</dbReference>
<feature type="binding site" evidence="10">
    <location>
        <position position="155"/>
    </location>
    <ligand>
        <name>[4Fe-4S] cluster</name>
        <dbReference type="ChEBI" id="CHEBI:49883"/>
        <label>3</label>
    </ligand>
</feature>
<evidence type="ECO:0000256" key="2">
    <source>
        <dbReference type="ARBA" id="ARBA00022485"/>
    </source>
</evidence>
<dbReference type="AlphaFoldDB" id="A0A6G7PTD7"/>
<evidence type="ECO:0000256" key="10">
    <source>
        <dbReference type="HAMAP-Rule" id="MF_00463"/>
    </source>
</evidence>
<dbReference type="NCBIfam" id="TIGR01944">
    <property type="entry name" value="rnfB"/>
    <property type="match status" value="1"/>
</dbReference>
<dbReference type="EMBL" id="CP048877">
    <property type="protein sequence ID" value="QIJ70781.1"/>
    <property type="molecule type" value="Genomic_DNA"/>
</dbReference>